<comment type="caution">
    <text evidence="2">The sequence shown here is derived from an EMBL/GenBank/DDBJ whole genome shotgun (WGS) entry which is preliminary data.</text>
</comment>
<proteinExistence type="predicted"/>
<feature type="compositionally biased region" description="Low complexity" evidence="1">
    <location>
        <begin position="303"/>
        <end position="314"/>
    </location>
</feature>
<organism evidence="2 3">
    <name type="scientific">Candidatus Portnoybacteria bacterium CG11_big_fil_rev_8_21_14_0_20_40_15</name>
    <dbReference type="NCBI Taxonomy" id="1974817"/>
    <lineage>
        <taxon>Bacteria</taxon>
        <taxon>Candidatus Portnoyibacteriota</taxon>
    </lineage>
</organism>
<dbReference type="AlphaFoldDB" id="A0A2H0KT49"/>
<feature type="compositionally biased region" description="Low complexity" evidence="1">
    <location>
        <begin position="271"/>
        <end position="282"/>
    </location>
</feature>
<evidence type="ECO:0000256" key="1">
    <source>
        <dbReference type="SAM" id="MobiDB-lite"/>
    </source>
</evidence>
<sequence length="361" mass="40168">MPADFLEKVNTLPEPVKNILFSNGLTEQIYSTTSSYGINEQAQEKIAKLIGLIFVKDFPLERMSEILQRELPVQEGIAAGLSLSLTKAIFLPLKTFFPNAESFIATMTQKAIPPTQPPQTLGVVKEEIQNQKTNIEKLQIVPPEPELIVQQTLASALFEREEVLAKQLVTTNPIKFADSEMLKFPSVKNWLTDYLKFRNNFPDQEYSLIRAKYINDTPNTKKLSEKERLILAQIFRSYDEYTALPFSKKTGQLLVNKLEVPSSAPPKQSTAFPAPQPAAQAPPRLPAQPTGAPIQQTPAPTSQAPKQLPTQQPTPQTPPPQQKDTYREQVAPQDLAGPQAAQRPAPKLNGNIINLKELGKE</sequence>
<dbReference type="Proteomes" id="UP000229317">
    <property type="component" value="Unassembled WGS sequence"/>
</dbReference>
<evidence type="ECO:0000313" key="3">
    <source>
        <dbReference type="Proteomes" id="UP000229317"/>
    </source>
</evidence>
<name>A0A2H0KT49_9BACT</name>
<reference evidence="2 3" key="1">
    <citation type="submission" date="2017-09" db="EMBL/GenBank/DDBJ databases">
        <title>Depth-based differentiation of microbial function through sediment-hosted aquifers and enrichment of novel symbionts in the deep terrestrial subsurface.</title>
        <authorList>
            <person name="Probst A.J."/>
            <person name="Ladd B."/>
            <person name="Jarett J.K."/>
            <person name="Geller-Mcgrath D.E."/>
            <person name="Sieber C.M."/>
            <person name="Emerson J.B."/>
            <person name="Anantharaman K."/>
            <person name="Thomas B.C."/>
            <person name="Malmstrom R."/>
            <person name="Stieglmeier M."/>
            <person name="Klingl A."/>
            <person name="Woyke T."/>
            <person name="Ryan C.M."/>
            <person name="Banfield J.F."/>
        </authorList>
    </citation>
    <scope>NUCLEOTIDE SEQUENCE [LARGE SCALE GENOMIC DNA]</scope>
    <source>
        <strain evidence="2">CG11_big_fil_rev_8_21_14_0_20_40_15</strain>
    </source>
</reference>
<feature type="region of interest" description="Disordered" evidence="1">
    <location>
        <begin position="261"/>
        <end position="361"/>
    </location>
</feature>
<gene>
    <name evidence="2" type="ORF">COV84_01825</name>
</gene>
<protein>
    <submittedName>
        <fullName evidence="2">Uncharacterized protein</fullName>
    </submittedName>
</protein>
<dbReference type="EMBL" id="PCVO01000027">
    <property type="protein sequence ID" value="PIQ75333.1"/>
    <property type="molecule type" value="Genomic_DNA"/>
</dbReference>
<feature type="compositionally biased region" description="Polar residues" evidence="1">
    <location>
        <begin position="293"/>
        <end position="302"/>
    </location>
</feature>
<evidence type="ECO:0000313" key="2">
    <source>
        <dbReference type="EMBL" id="PIQ75333.1"/>
    </source>
</evidence>
<accession>A0A2H0KT49</accession>